<proteinExistence type="inferred from homology"/>
<dbReference type="EMBL" id="LR822030">
    <property type="protein sequence ID" value="CAD0155336.1"/>
    <property type="molecule type" value="Genomic_DNA"/>
</dbReference>
<dbReference type="InterPro" id="IPR010651">
    <property type="entry name" value="Sugar_transport"/>
</dbReference>
<dbReference type="AlphaFoldDB" id="A0AAU9H9X6"/>
<reference evidence="9 10" key="1">
    <citation type="submission" date="2020-06" db="EMBL/GenBank/DDBJ databases">
        <authorList>
            <person name="Chuat V."/>
        </authorList>
    </citation>
    <scope>NUCLEOTIDE SEQUENCE [LARGE SCALE GENOMIC DNA]</scope>
    <source>
        <strain evidence="9">STH_CIRM_1046</strain>
    </source>
</reference>
<feature type="transmembrane region" description="Helical" evidence="8">
    <location>
        <begin position="34"/>
        <end position="51"/>
    </location>
</feature>
<evidence type="ECO:0000256" key="6">
    <source>
        <dbReference type="ARBA" id="ARBA00022989"/>
    </source>
</evidence>
<dbReference type="Pfam" id="PF06800">
    <property type="entry name" value="Sugar_transport"/>
    <property type="match status" value="1"/>
</dbReference>
<keyword evidence="5 8" id="KW-0812">Transmembrane</keyword>
<protein>
    <submittedName>
        <fullName evidence="9">Uncharacterized protein</fullName>
    </submittedName>
</protein>
<accession>A0AAU9H9X6</accession>
<evidence type="ECO:0000313" key="10">
    <source>
        <dbReference type="Proteomes" id="UP000509120"/>
    </source>
</evidence>
<evidence type="ECO:0000256" key="8">
    <source>
        <dbReference type="SAM" id="Phobius"/>
    </source>
</evidence>
<dbReference type="GO" id="GO:0005886">
    <property type="term" value="C:plasma membrane"/>
    <property type="evidence" value="ECO:0007669"/>
    <property type="project" value="UniProtKB-SubCell"/>
</dbReference>
<name>A0AAU9H9X6_STRTR</name>
<evidence type="ECO:0000256" key="3">
    <source>
        <dbReference type="ARBA" id="ARBA00022448"/>
    </source>
</evidence>
<evidence type="ECO:0000313" key="9">
    <source>
        <dbReference type="EMBL" id="CAD0155336.1"/>
    </source>
</evidence>
<keyword evidence="4" id="KW-0762">Sugar transport</keyword>
<keyword evidence="6 8" id="KW-1133">Transmembrane helix</keyword>
<evidence type="ECO:0000256" key="5">
    <source>
        <dbReference type="ARBA" id="ARBA00022692"/>
    </source>
</evidence>
<comment type="subcellular location">
    <subcellularLocation>
        <location evidence="1">Cell membrane</location>
        <topology evidence="1">Multi-pass membrane protein</topology>
    </subcellularLocation>
</comment>
<keyword evidence="7 8" id="KW-0472">Membrane</keyword>
<dbReference type="Proteomes" id="UP000509120">
    <property type="component" value="Chromosome"/>
</dbReference>
<organism evidence="9 10">
    <name type="scientific">Streptococcus thermophilus</name>
    <dbReference type="NCBI Taxonomy" id="1308"/>
    <lineage>
        <taxon>Bacteria</taxon>
        <taxon>Bacillati</taxon>
        <taxon>Bacillota</taxon>
        <taxon>Bacilli</taxon>
        <taxon>Lactobacillales</taxon>
        <taxon>Streptococcaceae</taxon>
        <taxon>Streptococcus</taxon>
    </lineage>
</organism>
<sequence length="53" mass="5727">MQGVLFALVPIFAWGAVGLVANILGGDPNQQTLGMTWALLLLHLLFPYSACQR</sequence>
<keyword evidence="3" id="KW-0813">Transport</keyword>
<evidence type="ECO:0000256" key="7">
    <source>
        <dbReference type="ARBA" id="ARBA00023136"/>
    </source>
</evidence>
<evidence type="ECO:0000256" key="1">
    <source>
        <dbReference type="ARBA" id="ARBA00004651"/>
    </source>
</evidence>
<comment type="similarity">
    <text evidence="2">Belongs to the GRP transporter (TC 2.A.7.5) family.</text>
</comment>
<evidence type="ECO:0000256" key="4">
    <source>
        <dbReference type="ARBA" id="ARBA00022597"/>
    </source>
</evidence>
<evidence type="ECO:0000256" key="2">
    <source>
        <dbReference type="ARBA" id="ARBA00006117"/>
    </source>
</evidence>
<dbReference type="GO" id="GO:0015144">
    <property type="term" value="F:carbohydrate transmembrane transporter activity"/>
    <property type="evidence" value="ECO:0007669"/>
    <property type="project" value="InterPro"/>
</dbReference>
<gene>
    <name evidence="9" type="ORF">STHERMO_0910</name>
</gene>